<keyword evidence="1" id="KW-1133">Transmembrane helix</keyword>
<protein>
    <submittedName>
        <fullName evidence="2">Uncharacterized protein</fullName>
    </submittedName>
</protein>
<gene>
    <name evidence="2" type="ORF">COCSUDRAFT_63070</name>
</gene>
<dbReference type="OrthoDB" id="1863911at2759"/>
<keyword evidence="1" id="KW-0472">Membrane</keyword>
<evidence type="ECO:0000256" key="1">
    <source>
        <dbReference type="SAM" id="Phobius"/>
    </source>
</evidence>
<dbReference type="Proteomes" id="UP000007264">
    <property type="component" value="Unassembled WGS sequence"/>
</dbReference>
<dbReference type="AlphaFoldDB" id="I0YYS0"/>
<reference evidence="2 3" key="1">
    <citation type="journal article" date="2012" name="Genome Biol.">
        <title>The genome of the polar eukaryotic microalga coccomyxa subellipsoidea reveals traits of cold adaptation.</title>
        <authorList>
            <person name="Blanc G."/>
            <person name="Agarkova I."/>
            <person name="Grimwood J."/>
            <person name="Kuo A."/>
            <person name="Brueggeman A."/>
            <person name="Dunigan D."/>
            <person name="Gurnon J."/>
            <person name="Ladunga I."/>
            <person name="Lindquist E."/>
            <person name="Lucas S."/>
            <person name="Pangilinan J."/>
            <person name="Proschold T."/>
            <person name="Salamov A."/>
            <person name="Schmutz J."/>
            <person name="Weeks D."/>
            <person name="Yamada T."/>
            <person name="Claverie J.M."/>
            <person name="Grigoriev I."/>
            <person name="Van Etten J."/>
            <person name="Lomsadze A."/>
            <person name="Borodovsky M."/>
        </authorList>
    </citation>
    <scope>NUCLEOTIDE SEQUENCE [LARGE SCALE GENOMIC DNA]</scope>
    <source>
        <strain evidence="2 3">C-169</strain>
    </source>
</reference>
<dbReference type="RefSeq" id="XP_005648083.1">
    <property type="nucleotide sequence ID" value="XM_005648026.1"/>
</dbReference>
<proteinExistence type="predicted"/>
<organism evidence="2 3">
    <name type="scientific">Coccomyxa subellipsoidea (strain C-169)</name>
    <name type="common">Green microalga</name>
    <dbReference type="NCBI Taxonomy" id="574566"/>
    <lineage>
        <taxon>Eukaryota</taxon>
        <taxon>Viridiplantae</taxon>
        <taxon>Chlorophyta</taxon>
        <taxon>core chlorophytes</taxon>
        <taxon>Trebouxiophyceae</taxon>
        <taxon>Trebouxiophyceae incertae sedis</taxon>
        <taxon>Coccomyxaceae</taxon>
        <taxon>Coccomyxa</taxon>
        <taxon>Coccomyxa subellipsoidea</taxon>
    </lineage>
</organism>
<feature type="transmembrane region" description="Helical" evidence="1">
    <location>
        <begin position="150"/>
        <end position="177"/>
    </location>
</feature>
<accession>I0YYS0</accession>
<dbReference type="PANTHER" id="PTHR34292:SF2">
    <property type="entry name" value="OUTER SPORE WALL PROTEIN LDS1"/>
    <property type="match status" value="1"/>
</dbReference>
<keyword evidence="1" id="KW-0812">Transmembrane</keyword>
<dbReference type="PANTHER" id="PTHR34292">
    <property type="entry name" value="OUTER SPORE WALL PROTEIN LDS1"/>
    <property type="match status" value="1"/>
</dbReference>
<comment type="caution">
    <text evidence="2">The sequence shown here is derived from an EMBL/GenBank/DDBJ whole genome shotgun (WGS) entry which is preliminary data.</text>
</comment>
<dbReference type="STRING" id="574566.I0YYS0"/>
<dbReference type="KEGG" id="csl:COCSUDRAFT_63070"/>
<evidence type="ECO:0000313" key="2">
    <source>
        <dbReference type="EMBL" id="EIE23539.1"/>
    </source>
</evidence>
<dbReference type="InterPro" id="IPR052786">
    <property type="entry name" value="Spore_wall_assembly"/>
</dbReference>
<name>I0YYS0_COCSC</name>
<dbReference type="EMBL" id="AGSI01000007">
    <property type="protein sequence ID" value="EIE23539.1"/>
    <property type="molecule type" value="Genomic_DNA"/>
</dbReference>
<evidence type="ECO:0000313" key="3">
    <source>
        <dbReference type="Proteomes" id="UP000007264"/>
    </source>
</evidence>
<dbReference type="GeneID" id="17041531"/>
<sequence length="188" mass="21011">MHPSLYPVLGVVYPLKDPQTLAKVLEKQQLQRLVVKHAEAGNLKKGGSDLAQKIQDRTKKAPPPVKVLLWIFTPPPSSDPWWKRLPRRLINAPAKLIFPAGGKLLKAGNSRSYAMNALKPYLNKKGVTTWEEQAAIAYENRWSFRSFGMVAFGLGFVPILSWILNFTTIIGAALWAADIERGNKLRLA</sequence>
<keyword evidence="3" id="KW-1185">Reference proteome</keyword>